<organism evidence="1">
    <name type="scientific">viral metagenome</name>
    <dbReference type="NCBI Taxonomy" id="1070528"/>
    <lineage>
        <taxon>unclassified sequences</taxon>
        <taxon>metagenomes</taxon>
        <taxon>organismal metagenomes</taxon>
    </lineage>
</organism>
<dbReference type="AlphaFoldDB" id="A0A6C0BMC7"/>
<name>A0A6C0BMC7_9ZZZZ</name>
<proteinExistence type="predicted"/>
<dbReference type="EMBL" id="MN739189">
    <property type="protein sequence ID" value="QHS92729.1"/>
    <property type="molecule type" value="Genomic_DNA"/>
</dbReference>
<sequence length="90" mass="10219">MASSATQILEDVKNGKCSVDEAQKQLAQMKLADLKTLTYKVSPKGAISFYGIRRMPISLYLQELEEIIRTSNTEEFKKFISENTDKLSKK</sequence>
<protein>
    <submittedName>
        <fullName evidence="1">Uncharacterized protein</fullName>
    </submittedName>
</protein>
<accession>A0A6C0BMC7</accession>
<evidence type="ECO:0000313" key="1">
    <source>
        <dbReference type="EMBL" id="QHS92729.1"/>
    </source>
</evidence>
<reference evidence="1" key="1">
    <citation type="journal article" date="2020" name="Nature">
        <title>Giant virus diversity and host interactions through global metagenomics.</title>
        <authorList>
            <person name="Schulz F."/>
            <person name="Roux S."/>
            <person name="Paez-Espino D."/>
            <person name="Jungbluth S."/>
            <person name="Walsh D.A."/>
            <person name="Denef V.J."/>
            <person name="McMahon K.D."/>
            <person name="Konstantinidis K.T."/>
            <person name="Eloe-Fadrosh E.A."/>
            <person name="Kyrpides N.C."/>
            <person name="Woyke T."/>
        </authorList>
    </citation>
    <scope>NUCLEOTIDE SEQUENCE</scope>
    <source>
        <strain evidence="1">GVMAG-M-3300014204-73</strain>
    </source>
</reference>